<dbReference type="RefSeq" id="WP_357974031.1">
    <property type="nucleotide sequence ID" value="NZ_JBFAIH010000002.1"/>
</dbReference>
<feature type="transmembrane region" description="Helical" evidence="1">
    <location>
        <begin position="176"/>
        <end position="195"/>
    </location>
</feature>
<accession>A0ABV3F392</accession>
<comment type="caution">
    <text evidence="3">The sequence shown here is derived from an EMBL/GenBank/DDBJ whole genome shotgun (WGS) entry which is preliminary data.</text>
</comment>
<feature type="transmembrane region" description="Helical" evidence="1">
    <location>
        <begin position="96"/>
        <end position="123"/>
    </location>
</feature>
<evidence type="ECO:0000256" key="1">
    <source>
        <dbReference type="SAM" id="Phobius"/>
    </source>
</evidence>
<organism evidence="3 4">
    <name type="scientific">Nocardia fusca</name>
    <dbReference type="NCBI Taxonomy" id="941183"/>
    <lineage>
        <taxon>Bacteria</taxon>
        <taxon>Bacillati</taxon>
        <taxon>Actinomycetota</taxon>
        <taxon>Actinomycetes</taxon>
        <taxon>Mycobacteriales</taxon>
        <taxon>Nocardiaceae</taxon>
        <taxon>Nocardia</taxon>
    </lineage>
</organism>
<feature type="transmembrane region" description="Helical" evidence="1">
    <location>
        <begin position="48"/>
        <end position="68"/>
    </location>
</feature>
<feature type="transmembrane region" description="Helical" evidence="1">
    <location>
        <begin position="322"/>
        <end position="345"/>
    </location>
</feature>
<reference evidence="3 4" key="1">
    <citation type="submission" date="2024-06" db="EMBL/GenBank/DDBJ databases">
        <title>The Natural Products Discovery Center: Release of the First 8490 Sequenced Strains for Exploring Actinobacteria Biosynthetic Diversity.</title>
        <authorList>
            <person name="Kalkreuter E."/>
            <person name="Kautsar S.A."/>
            <person name="Yang D."/>
            <person name="Bader C.D."/>
            <person name="Teijaro C.N."/>
            <person name="Fluegel L."/>
            <person name="Davis C.M."/>
            <person name="Simpson J.R."/>
            <person name="Lauterbach L."/>
            <person name="Steele A.D."/>
            <person name="Gui C."/>
            <person name="Meng S."/>
            <person name="Li G."/>
            <person name="Viehrig K."/>
            <person name="Ye F."/>
            <person name="Su P."/>
            <person name="Kiefer A.F."/>
            <person name="Nichols A."/>
            <person name="Cepeda A.J."/>
            <person name="Yan W."/>
            <person name="Fan B."/>
            <person name="Jiang Y."/>
            <person name="Adhikari A."/>
            <person name="Zheng C.-J."/>
            <person name="Schuster L."/>
            <person name="Cowan T.M."/>
            <person name="Smanski M.J."/>
            <person name="Chevrette M.G."/>
            <person name="De Carvalho L.P.S."/>
            <person name="Shen B."/>
        </authorList>
    </citation>
    <scope>NUCLEOTIDE SEQUENCE [LARGE SCALE GENOMIC DNA]</scope>
    <source>
        <strain evidence="3 4">NPDC050671</strain>
    </source>
</reference>
<dbReference type="Proteomes" id="UP001551658">
    <property type="component" value="Unassembled WGS sequence"/>
</dbReference>
<dbReference type="InterPro" id="IPR009827">
    <property type="entry name" value="MatC_N"/>
</dbReference>
<dbReference type="EMBL" id="JBFAIH010000002">
    <property type="protein sequence ID" value="MEV0362108.1"/>
    <property type="molecule type" value="Genomic_DNA"/>
</dbReference>
<name>A0ABV3F392_9NOCA</name>
<keyword evidence="1" id="KW-0812">Transmembrane</keyword>
<feature type="transmembrane region" description="Helical" evidence="1">
    <location>
        <begin position="6"/>
        <end position="36"/>
    </location>
</feature>
<feature type="domain" description="Dicarboxylate carrier MatC N-terminal" evidence="2">
    <location>
        <begin position="6"/>
        <end position="149"/>
    </location>
</feature>
<feature type="transmembrane region" description="Helical" evidence="1">
    <location>
        <begin position="394"/>
        <end position="411"/>
    </location>
</feature>
<sequence length="414" mass="41434">MSVAGLSLFVLAAIFIVGTVWPVSIGVAAFASVFLVGILAAGIPTETLIGLFPADLFILLVGITYLFAVAQQNGTMAFITETTVRLVRGRAAVIPWIFHFIAILFSALGAGPAAATVVLAPLALGVARQARISSLLMGIMVIHGSHAGSMSPISPIGAFVNSAAANAGILVPSGTVLMNSLLFNVALALAAYLLFGGIGLLRRGRDEVVVVDTGSGTARVDKAGQEQIATAVQPAPADSPSEEKPAHAGAAVTVLDPPAEAGRVRATPRRIATLAGIALLVVLGIGFGLNIGFSAFAIGLVLTLMSPKDDTKAIAAMPWSTILMLGGIITYIGLVGEVGGIGLISDALLGTGSPLPAILLIALVGAITSLMSATGAVIGVLIPMLGAVLGAHPAVPAAGAVSALAVSASVVECR</sequence>
<feature type="transmembrane region" description="Helical" evidence="1">
    <location>
        <begin position="271"/>
        <end position="302"/>
    </location>
</feature>
<keyword evidence="4" id="KW-1185">Reference proteome</keyword>
<proteinExistence type="predicted"/>
<evidence type="ECO:0000259" key="2">
    <source>
        <dbReference type="Pfam" id="PF07158"/>
    </source>
</evidence>
<dbReference type="Pfam" id="PF07158">
    <property type="entry name" value="MatC_N"/>
    <property type="match status" value="1"/>
</dbReference>
<keyword evidence="1" id="KW-1133">Transmembrane helix</keyword>
<gene>
    <name evidence="3" type="ORF">AB0H72_05325</name>
</gene>
<protein>
    <submittedName>
        <fullName evidence="3">SLC13 family permease</fullName>
    </submittedName>
</protein>
<feature type="transmembrane region" description="Helical" evidence="1">
    <location>
        <begin position="357"/>
        <end position="382"/>
    </location>
</feature>
<keyword evidence="1" id="KW-0472">Membrane</keyword>
<evidence type="ECO:0000313" key="3">
    <source>
        <dbReference type="EMBL" id="MEV0362108.1"/>
    </source>
</evidence>
<evidence type="ECO:0000313" key="4">
    <source>
        <dbReference type="Proteomes" id="UP001551658"/>
    </source>
</evidence>